<feature type="domain" description="Biotin carboxylation" evidence="11">
    <location>
        <begin position="1"/>
        <end position="449"/>
    </location>
</feature>
<dbReference type="SUPFAM" id="SSF51246">
    <property type="entry name" value="Rudiment single hybrid motif"/>
    <property type="match status" value="1"/>
</dbReference>
<dbReference type="PANTHER" id="PTHR48095:SF5">
    <property type="entry name" value="BLL7292 PROTEIN"/>
    <property type="match status" value="1"/>
</dbReference>
<keyword evidence="6 8" id="KW-0067">ATP-binding</keyword>
<evidence type="ECO:0000259" key="12">
    <source>
        <dbReference type="PROSITE" id="PS50980"/>
    </source>
</evidence>
<dbReference type="Gene3D" id="2.40.50.100">
    <property type="match status" value="1"/>
</dbReference>
<proteinExistence type="predicted"/>
<dbReference type="PROSITE" id="PS50968">
    <property type="entry name" value="BIOTINYL_LIPOYL"/>
    <property type="match status" value="1"/>
</dbReference>
<dbReference type="InterPro" id="IPR011053">
    <property type="entry name" value="Single_hybrid_motif"/>
</dbReference>
<dbReference type="PROSITE" id="PS50980">
    <property type="entry name" value="COA_CT_NTER"/>
    <property type="match status" value="1"/>
</dbReference>
<dbReference type="PROSITE" id="PS50979">
    <property type="entry name" value="BC"/>
    <property type="match status" value="1"/>
</dbReference>
<dbReference type="PROSITE" id="PS00867">
    <property type="entry name" value="CPSASE_2"/>
    <property type="match status" value="1"/>
</dbReference>
<accession>A0ABW1I524</accession>
<dbReference type="Pfam" id="PF01039">
    <property type="entry name" value="Carboxyl_trans"/>
    <property type="match status" value="1"/>
</dbReference>
<dbReference type="EMBL" id="JBHSQK010000007">
    <property type="protein sequence ID" value="MFC5947389.1"/>
    <property type="molecule type" value="Genomic_DNA"/>
</dbReference>
<evidence type="ECO:0000256" key="2">
    <source>
        <dbReference type="ARBA" id="ARBA00004956"/>
    </source>
</evidence>
<evidence type="ECO:0000256" key="3">
    <source>
        <dbReference type="ARBA" id="ARBA00013058"/>
    </source>
</evidence>
<dbReference type="InterPro" id="IPR005479">
    <property type="entry name" value="CPAse_ATP-bd"/>
</dbReference>
<dbReference type="InterPro" id="IPR011763">
    <property type="entry name" value="COA_CT_C"/>
</dbReference>
<gene>
    <name evidence="14" type="ORF">ACFQH9_03735</name>
</gene>
<dbReference type="SUPFAM" id="SSF51230">
    <property type="entry name" value="Single hybrid motif"/>
    <property type="match status" value="1"/>
</dbReference>
<comment type="caution">
    <text evidence="14">The sequence shown here is derived from an EMBL/GenBank/DDBJ whole genome shotgun (WGS) entry which is preliminary data.</text>
</comment>
<keyword evidence="15" id="KW-1185">Reference proteome</keyword>
<dbReference type="Gene3D" id="3.90.226.10">
    <property type="entry name" value="2-enoyl-CoA Hydratase, Chain A, domain 1"/>
    <property type="match status" value="2"/>
</dbReference>
<evidence type="ECO:0000256" key="8">
    <source>
        <dbReference type="PROSITE-ProRule" id="PRU00409"/>
    </source>
</evidence>
<evidence type="ECO:0000256" key="6">
    <source>
        <dbReference type="ARBA" id="ARBA00022840"/>
    </source>
</evidence>
<evidence type="ECO:0000259" key="11">
    <source>
        <dbReference type="PROSITE" id="PS50979"/>
    </source>
</evidence>
<evidence type="ECO:0000256" key="4">
    <source>
        <dbReference type="ARBA" id="ARBA00022598"/>
    </source>
</evidence>
<evidence type="ECO:0000259" key="9">
    <source>
        <dbReference type="PROSITE" id="PS50968"/>
    </source>
</evidence>
<dbReference type="InterPro" id="IPR011054">
    <property type="entry name" value="Rudment_hybrid_motif"/>
</dbReference>
<evidence type="ECO:0000313" key="15">
    <source>
        <dbReference type="Proteomes" id="UP001596119"/>
    </source>
</evidence>
<dbReference type="SUPFAM" id="SSF56059">
    <property type="entry name" value="Glutathione synthetase ATP-binding domain-like"/>
    <property type="match status" value="1"/>
</dbReference>
<dbReference type="Pfam" id="PF02786">
    <property type="entry name" value="CPSase_L_D2"/>
    <property type="match status" value="1"/>
</dbReference>
<dbReference type="InterPro" id="IPR016185">
    <property type="entry name" value="PreATP-grasp_dom_sf"/>
</dbReference>
<keyword evidence="14" id="KW-0808">Transferase</keyword>
<keyword evidence="4" id="KW-0436">Ligase</keyword>
<evidence type="ECO:0000256" key="1">
    <source>
        <dbReference type="ARBA" id="ARBA00001953"/>
    </source>
</evidence>
<dbReference type="Pfam" id="PF00289">
    <property type="entry name" value="Biotin_carb_N"/>
    <property type="match status" value="1"/>
</dbReference>
<keyword evidence="5 8" id="KW-0547">Nucleotide-binding</keyword>
<dbReference type="PROSITE" id="PS50975">
    <property type="entry name" value="ATP_GRASP"/>
    <property type="match status" value="1"/>
</dbReference>
<dbReference type="Pfam" id="PF02785">
    <property type="entry name" value="Biotin_carb_C"/>
    <property type="match status" value="1"/>
</dbReference>
<sequence>MTVLLVANRGEIAVRIVRAAADLGYTTVAVTTADEPGALHAELADRRVPLPGTGTAAYLDAAALVAAARRAGADTVHPGYGFLAEDPGFARACAEAGLTLVGPGPEVLETFGDKVRARAAAAARGLPVLPAADGPVDLAGAREFLASLGPGAAVMVKALAGGGGRGMRPVHTPDELAGALERCRSEAAQAFGDGRVYVERLLPRARHVEVQVVGDGSRVVALGERDCTLQRRRQKLVEFAPSPWLGDDVRARLPAHARDLLEGYRGLGTVEFLVAGDEIAFLEVNPRLQVEHTVTEEVTGVDLVEAALRIAAGATLADLGLDPDEPPVPRGLAVQARVNTETLLPDGGVRPGMGELRRFRPPGGRDVRVDTHGHAGYVVGPRFDSLLAKVVVTEPGGDLARLLRRLDRALGEFDVAGPPTTIPALRALVARPELAEGRIHTGFVEEVLPAIAPEGPTPGADGDAGRDDTDTGKVLAPMAGVVVAVEAAPGDALARGRTVLVLESMKMEHLVTAPADGVLGEIGVTVGDVVDEGSVLADFTPGELDAAAHAADEEVDPDADRPDLAEVRRRRGFGLDENRPAAVAKRRRTGHRTARENIADLCEPGSFVEYGALTLAAQARRRPLDDLVENTTGDGMVTGIGVVDGRRCVVMAYDYMVLAGTQGKRNHAKTDRMIDLAERGGLPVVLFAEGGGGRPGDTDTAQVSGLDVPTFRDFARLSGRVPLIGVVSGRCFAGNAALAGCCDVLISTEDANLGMGGPAMIEGGGLGVVAPEDIGPMTVQTANGVVDVLVRDEAEAVRVARRYLRYLREPDLPGGAPCPDQRLLRRVVPENRLRAYDVRAVVEGLFDTGSVLELRPRFGIGVLTALAELDGRPVGVLANNPHHLGGAIDSPAADKAARFLQLCDAHGLPVLSLCDTPGFMVGPASEETATVRHFSRMFVAGANLSVPVVALVLRKAYGLGAMAMLGGSIKAPYATFAWPTAEFGGMGLEGSVDLAHRKELAAIPDPGARAARRAELIAALYERGKGLSVASVFEVDDVVDPADTRALLGATLDAAPKRLGERRPFVDTW</sequence>
<comment type="pathway">
    <text evidence="2">Lipid metabolism; malonyl-CoA biosynthesis; malonyl-CoA from acetyl-CoA: step 1/1.</text>
</comment>
<evidence type="ECO:0000313" key="14">
    <source>
        <dbReference type="EMBL" id="MFC5947389.1"/>
    </source>
</evidence>
<organism evidence="14 15">
    <name type="scientific">Pseudonocardia lutea</name>
    <dbReference type="NCBI Taxonomy" id="2172015"/>
    <lineage>
        <taxon>Bacteria</taxon>
        <taxon>Bacillati</taxon>
        <taxon>Actinomycetota</taxon>
        <taxon>Actinomycetes</taxon>
        <taxon>Pseudonocardiales</taxon>
        <taxon>Pseudonocardiaceae</taxon>
        <taxon>Pseudonocardia</taxon>
    </lineage>
</organism>
<protein>
    <recommendedName>
        <fullName evidence="3">acetyl-CoA carboxylase</fullName>
        <ecNumber evidence="3">6.4.1.2</ecNumber>
    </recommendedName>
</protein>
<dbReference type="InterPro" id="IPR029045">
    <property type="entry name" value="ClpP/crotonase-like_dom_sf"/>
</dbReference>
<dbReference type="Gene3D" id="3.30.470.20">
    <property type="entry name" value="ATP-grasp fold, B domain"/>
    <property type="match status" value="1"/>
</dbReference>
<comment type="cofactor">
    <cofactor evidence="1">
        <name>biotin</name>
        <dbReference type="ChEBI" id="CHEBI:57586"/>
    </cofactor>
</comment>
<dbReference type="InterPro" id="IPR051602">
    <property type="entry name" value="ACC_Biotin_Carboxylase"/>
</dbReference>
<dbReference type="InterPro" id="IPR011761">
    <property type="entry name" value="ATP-grasp"/>
</dbReference>
<feature type="domain" description="CoA carboxyltransferase N-terminal" evidence="12">
    <location>
        <begin position="557"/>
        <end position="820"/>
    </location>
</feature>
<dbReference type="Proteomes" id="UP001596119">
    <property type="component" value="Unassembled WGS sequence"/>
</dbReference>
<dbReference type="InterPro" id="IPR005481">
    <property type="entry name" value="BC-like_N"/>
</dbReference>
<feature type="domain" description="Lipoyl-binding" evidence="9">
    <location>
        <begin position="465"/>
        <end position="540"/>
    </location>
</feature>
<name>A0ABW1I524_9PSEU</name>
<dbReference type="InterPro" id="IPR000089">
    <property type="entry name" value="Biotin_lipoyl"/>
</dbReference>
<dbReference type="SUPFAM" id="SSF52096">
    <property type="entry name" value="ClpP/crotonase"/>
    <property type="match status" value="2"/>
</dbReference>
<keyword evidence="7" id="KW-0511">Multifunctional enzyme</keyword>
<feature type="domain" description="CoA carboxyltransferase C-terminal" evidence="13">
    <location>
        <begin position="819"/>
        <end position="1061"/>
    </location>
</feature>
<evidence type="ECO:0000259" key="13">
    <source>
        <dbReference type="PROSITE" id="PS50989"/>
    </source>
</evidence>
<dbReference type="PROSITE" id="PS50989">
    <property type="entry name" value="COA_CT_CTER"/>
    <property type="match status" value="1"/>
</dbReference>
<evidence type="ECO:0000259" key="10">
    <source>
        <dbReference type="PROSITE" id="PS50975"/>
    </source>
</evidence>
<dbReference type="PANTHER" id="PTHR48095">
    <property type="entry name" value="PYRUVATE CARBOXYLASE SUBUNIT A"/>
    <property type="match status" value="1"/>
</dbReference>
<dbReference type="SMART" id="SM00878">
    <property type="entry name" value="Biotin_carb_C"/>
    <property type="match status" value="1"/>
</dbReference>
<dbReference type="EC" id="6.4.1.2" evidence="3"/>
<evidence type="ECO:0000256" key="7">
    <source>
        <dbReference type="ARBA" id="ARBA00023268"/>
    </source>
</evidence>
<evidence type="ECO:0000256" key="5">
    <source>
        <dbReference type="ARBA" id="ARBA00022741"/>
    </source>
</evidence>
<dbReference type="SUPFAM" id="SSF52440">
    <property type="entry name" value="PreATP-grasp domain"/>
    <property type="match status" value="1"/>
</dbReference>
<dbReference type="InterPro" id="IPR034733">
    <property type="entry name" value="AcCoA_carboxyl_beta"/>
</dbReference>
<dbReference type="RefSeq" id="WP_379564197.1">
    <property type="nucleotide sequence ID" value="NZ_JBHSQK010000007.1"/>
</dbReference>
<dbReference type="Pfam" id="PF00364">
    <property type="entry name" value="Biotin_lipoyl"/>
    <property type="match status" value="1"/>
</dbReference>
<dbReference type="InterPro" id="IPR005482">
    <property type="entry name" value="Biotin_COase_C"/>
</dbReference>
<feature type="domain" description="ATP-grasp" evidence="10">
    <location>
        <begin position="118"/>
        <end position="312"/>
    </location>
</feature>
<reference evidence="15" key="1">
    <citation type="journal article" date="2019" name="Int. J. Syst. Evol. Microbiol.">
        <title>The Global Catalogue of Microorganisms (GCM) 10K type strain sequencing project: providing services to taxonomists for standard genome sequencing and annotation.</title>
        <authorList>
            <consortium name="The Broad Institute Genomics Platform"/>
            <consortium name="The Broad Institute Genome Sequencing Center for Infectious Disease"/>
            <person name="Wu L."/>
            <person name="Ma J."/>
        </authorList>
    </citation>
    <scope>NUCLEOTIDE SEQUENCE [LARGE SCALE GENOMIC DNA]</scope>
    <source>
        <strain evidence="15">CGMCC 4.7397</strain>
    </source>
</reference>
<dbReference type="GO" id="GO:0016740">
    <property type="term" value="F:transferase activity"/>
    <property type="evidence" value="ECO:0007669"/>
    <property type="project" value="UniProtKB-KW"/>
</dbReference>
<dbReference type="InterPro" id="IPR011762">
    <property type="entry name" value="COA_CT_N"/>
</dbReference>
<dbReference type="InterPro" id="IPR011764">
    <property type="entry name" value="Biotin_carboxylation_dom"/>
</dbReference>
<dbReference type="CDD" id="cd06850">
    <property type="entry name" value="biotinyl_domain"/>
    <property type="match status" value="1"/>
</dbReference>